<evidence type="ECO:0000256" key="1">
    <source>
        <dbReference type="ARBA" id="ARBA00013260"/>
    </source>
</evidence>
<feature type="binding site" evidence="8">
    <location>
        <position position="69"/>
    </location>
    <ligand>
        <name>tRNA</name>
        <dbReference type="ChEBI" id="CHEBI:17843"/>
    </ligand>
</feature>
<comment type="similarity">
    <text evidence="5 8 10">Belongs to the PTH family.</text>
</comment>
<evidence type="ECO:0000256" key="4">
    <source>
        <dbReference type="ARBA" id="ARBA00022884"/>
    </source>
</evidence>
<dbReference type="NCBIfam" id="TIGR00447">
    <property type="entry name" value="pth"/>
    <property type="match status" value="1"/>
</dbReference>
<dbReference type="AlphaFoldDB" id="A0A1D2YXB8"/>
<dbReference type="GO" id="GO:0004045">
    <property type="term" value="F:peptidyl-tRNA hydrolase activity"/>
    <property type="evidence" value="ECO:0007669"/>
    <property type="project" value="UniProtKB-UniRule"/>
</dbReference>
<dbReference type="InterPro" id="IPR018171">
    <property type="entry name" value="Pept_tRNA_hydro_CS"/>
</dbReference>
<keyword evidence="3 8" id="KW-0378">Hydrolase</keyword>
<dbReference type="GO" id="GO:0005737">
    <property type="term" value="C:cytoplasm"/>
    <property type="evidence" value="ECO:0007669"/>
    <property type="project" value="UniProtKB-SubCell"/>
</dbReference>
<feature type="binding site" evidence="8">
    <location>
        <position position="67"/>
    </location>
    <ligand>
        <name>tRNA</name>
        <dbReference type="ChEBI" id="CHEBI:17843"/>
    </ligand>
</feature>
<comment type="subunit">
    <text evidence="8">Monomer.</text>
</comment>
<evidence type="ECO:0000313" key="11">
    <source>
        <dbReference type="EMBL" id="OEG00293.1"/>
    </source>
</evidence>
<dbReference type="PROSITE" id="PS01195">
    <property type="entry name" value="PEPT_TRNA_HYDROL_1"/>
    <property type="match status" value="1"/>
</dbReference>
<dbReference type="PANTHER" id="PTHR17224:SF1">
    <property type="entry name" value="PEPTIDYL-TRNA HYDROLASE"/>
    <property type="match status" value="1"/>
</dbReference>
<accession>A0A1D2YXB8</accession>
<dbReference type="FunFam" id="3.40.50.1470:FF:000001">
    <property type="entry name" value="Peptidyl-tRNA hydrolase"/>
    <property type="match status" value="1"/>
</dbReference>
<keyword evidence="2 8" id="KW-0820">tRNA-binding</keyword>
<dbReference type="Pfam" id="PF01195">
    <property type="entry name" value="Pept_tRNA_hydro"/>
    <property type="match status" value="1"/>
</dbReference>
<gene>
    <name evidence="8" type="primary">pth</name>
    <name evidence="11" type="ORF">BHF71_05155</name>
</gene>
<dbReference type="SUPFAM" id="SSF53178">
    <property type="entry name" value="Peptidyl-tRNA hydrolase-like"/>
    <property type="match status" value="1"/>
</dbReference>
<evidence type="ECO:0000256" key="5">
    <source>
        <dbReference type="ARBA" id="ARBA00038063"/>
    </source>
</evidence>
<feature type="binding site" evidence="8">
    <location>
        <position position="14"/>
    </location>
    <ligand>
        <name>tRNA</name>
        <dbReference type="ChEBI" id="CHEBI:17843"/>
    </ligand>
</feature>
<keyword evidence="4 8" id="KW-0694">RNA-binding</keyword>
<evidence type="ECO:0000256" key="10">
    <source>
        <dbReference type="RuleBase" id="RU004320"/>
    </source>
</evidence>
<evidence type="ECO:0000256" key="9">
    <source>
        <dbReference type="RuleBase" id="RU000673"/>
    </source>
</evidence>
<comment type="subcellular location">
    <subcellularLocation>
        <location evidence="8">Cytoplasm</location>
    </subcellularLocation>
</comment>
<dbReference type="STRING" id="337097.BHF71_05155"/>
<proteinExistence type="inferred from homology"/>
<dbReference type="RefSeq" id="WP_069655829.1">
    <property type="nucleotide sequence ID" value="NZ_MIJF01000003.1"/>
</dbReference>
<dbReference type="PANTHER" id="PTHR17224">
    <property type="entry name" value="PEPTIDYL-TRNA HYDROLASE"/>
    <property type="match status" value="1"/>
</dbReference>
<sequence length="188" mass="21341">MKIIVGLGNPGKKYEYTKHNIGFLTIDNLTKKIGENSMIKDISKFNALITKISHNNQQVLLVKPLTYMNLSGEAVRPILDWYKIDIEDMIIIYDDLDLPLGKIRIREKGSAGGHNGMKSIIQNVGTDQFKRIRIGIDRKEEIPVVDYVLTPFSAQEKTVIEKSINTVSDAIIDWINGVDFKKIMSTYQ</sequence>
<feature type="active site" description="Proton acceptor" evidence="8">
    <location>
        <position position="19"/>
    </location>
</feature>
<dbReference type="Gene3D" id="3.40.50.1470">
    <property type="entry name" value="Peptidyl-tRNA hydrolase"/>
    <property type="match status" value="1"/>
</dbReference>
<evidence type="ECO:0000313" key="12">
    <source>
        <dbReference type="Proteomes" id="UP000243739"/>
    </source>
</evidence>
<dbReference type="PROSITE" id="PS01196">
    <property type="entry name" value="PEPT_TRNA_HYDROL_2"/>
    <property type="match status" value="1"/>
</dbReference>
<dbReference type="EC" id="3.1.1.29" evidence="1 8"/>
<keyword evidence="12" id="KW-1185">Reference proteome</keyword>
<keyword evidence="8" id="KW-0963">Cytoplasm</keyword>
<comment type="caution">
    <text evidence="11">The sequence shown here is derived from an EMBL/GenBank/DDBJ whole genome shotgun (WGS) entry which is preliminary data.</text>
</comment>
<evidence type="ECO:0000256" key="8">
    <source>
        <dbReference type="HAMAP-Rule" id="MF_00083"/>
    </source>
</evidence>
<comment type="function">
    <text evidence="8">Hydrolyzes ribosome-free peptidyl-tRNAs (with 1 or more amino acids incorporated), which drop off the ribosome during protein synthesis, or as a result of ribosome stalling.</text>
</comment>
<evidence type="ECO:0000256" key="2">
    <source>
        <dbReference type="ARBA" id="ARBA00022555"/>
    </source>
</evidence>
<comment type="function">
    <text evidence="8">Catalyzes the release of premature peptidyl moieties from peptidyl-tRNA molecules trapped in stalled 50S ribosomal subunits, and thus maintains levels of free tRNAs and 50S ribosomes.</text>
</comment>
<dbReference type="Proteomes" id="UP000243739">
    <property type="component" value="Unassembled WGS sequence"/>
</dbReference>
<dbReference type="HAMAP" id="MF_00083">
    <property type="entry name" value="Pept_tRNA_hydro_bact"/>
    <property type="match status" value="1"/>
</dbReference>
<dbReference type="EMBL" id="MIJF01000003">
    <property type="protein sequence ID" value="OEG00293.1"/>
    <property type="molecule type" value="Genomic_DNA"/>
</dbReference>
<dbReference type="GO" id="GO:0000049">
    <property type="term" value="F:tRNA binding"/>
    <property type="evidence" value="ECO:0007669"/>
    <property type="project" value="UniProtKB-UniRule"/>
</dbReference>
<organism evidence="11 12">
    <name type="scientific">Vulcanibacillus modesticaldus</name>
    <dbReference type="NCBI Taxonomy" id="337097"/>
    <lineage>
        <taxon>Bacteria</taxon>
        <taxon>Bacillati</taxon>
        <taxon>Bacillota</taxon>
        <taxon>Bacilli</taxon>
        <taxon>Bacillales</taxon>
        <taxon>Bacillaceae</taxon>
        <taxon>Vulcanibacillus</taxon>
    </lineage>
</organism>
<evidence type="ECO:0000256" key="6">
    <source>
        <dbReference type="ARBA" id="ARBA00048707"/>
    </source>
</evidence>
<dbReference type="InterPro" id="IPR001328">
    <property type="entry name" value="Pept_tRNA_hydro"/>
</dbReference>
<dbReference type="GO" id="GO:0006515">
    <property type="term" value="P:protein quality control for misfolded or incompletely synthesized proteins"/>
    <property type="evidence" value="ECO:0007669"/>
    <property type="project" value="UniProtKB-UniRule"/>
</dbReference>
<feature type="site" description="Discriminates between blocked and unblocked aminoacyl-tRNA" evidence="8">
    <location>
        <position position="9"/>
    </location>
</feature>
<dbReference type="GO" id="GO:0072344">
    <property type="term" value="P:rescue of stalled ribosome"/>
    <property type="evidence" value="ECO:0007669"/>
    <property type="project" value="UniProtKB-UniRule"/>
</dbReference>
<name>A0A1D2YXB8_9BACI</name>
<evidence type="ECO:0000256" key="3">
    <source>
        <dbReference type="ARBA" id="ARBA00022801"/>
    </source>
</evidence>
<feature type="site" description="Stabilizes the basic form of H active site to accept a proton" evidence="8">
    <location>
        <position position="94"/>
    </location>
</feature>
<comment type="catalytic activity">
    <reaction evidence="6 8 9">
        <text>an N-acyl-L-alpha-aminoacyl-tRNA + H2O = an N-acyl-L-amino acid + a tRNA + H(+)</text>
        <dbReference type="Rhea" id="RHEA:54448"/>
        <dbReference type="Rhea" id="RHEA-COMP:10123"/>
        <dbReference type="Rhea" id="RHEA-COMP:13883"/>
        <dbReference type="ChEBI" id="CHEBI:15377"/>
        <dbReference type="ChEBI" id="CHEBI:15378"/>
        <dbReference type="ChEBI" id="CHEBI:59874"/>
        <dbReference type="ChEBI" id="CHEBI:78442"/>
        <dbReference type="ChEBI" id="CHEBI:138191"/>
        <dbReference type="EC" id="3.1.1.29"/>
    </reaction>
</comment>
<dbReference type="InterPro" id="IPR036416">
    <property type="entry name" value="Pept_tRNA_hydro_sf"/>
</dbReference>
<reference evidence="11 12" key="1">
    <citation type="submission" date="2016-09" db="EMBL/GenBank/DDBJ databases">
        <title>Draft genome sequence for the type strain of Vulcanibacillus modesticaldus BR, a strictly anaerobic, moderately thermophilic, and nitrate-reducing bacterium from deep sea-hydrothermal vents of the Mid-Atlantic Ridge.</title>
        <authorList>
            <person name="Abin C.A."/>
            <person name="Hollibaugh J.T."/>
        </authorList>
    </citation>
    <scope>NUCLEOTIDE SEQUENCE [LARGE SCALE GENOMIC DNA]</scope>
    <source>
        <strain evidence="11 12">BR</strain>
    </source>
</reference>
<feature type="binding site" evidence="8">
    <location>
        <position position="115"/>
    </location>
    <ligand>
        <name>tRNA</name>
        <dbReference type="ChEBI" id="CHEBI:17843"/>
    </ligand>
</feature>
<protein>
    <recommendedName>
        <fullName evidence="7 8">Peptidyl-tRNA hydrolase</fullName>
        <shortName evidence="8">Pth</shortName>
        <ecNumber evidence="1 8">3.1.1.29</ecNumber>
    </recommendedName>
</protein>
<dbReference type="CDD" id="cd00462">
    <property type="entry name" value="PTH"/>
    <property type="match status" value="1"/>
</dbReference>
<dbReference type="OrthoDB" id="9800507at2"/>
<evidence type="ECO:0000256" key="7">
    <source>
        <dbReference type="ARBA" id="ARBA00050038"/>
    </source>
</evidence>